<reference evidence="7" key="1">
    <citation type="submission" date="2009-11" db="EMBL/GenBank/DDBJ databases">
        <authorList>
            <consortium name="The Broad Institute Genome Sequencing Platform"/>
            <person name="Ward D."/>
            <person name="Feldgarden M."/>
            <person name="Earl A."/>
            <person name="Young S.K."/>
            <person name="Zeng Q."/>
            <person name="Koehrsen M."/>
            <person name="Alvarado L."/>
            <person name="Berlin A."/>
            <person name="Bochicchio J."/>
            <person name="Borenstein D."/>
            <person name="Chapman S.B."/>
            <person name="Chen Z."/>
            <person name="Engels R."/>
            <person name="Freedman E."/>
            <person name="Gellesch M."/>
            <person name="Goldberg J."/>
            <person name="Griggs A."/>
            <person name="Gujja S."/>
            <person name="Heilman E."/>
            <person name="Heiman D."/>
            <person name="Hepburn T."/>
            <person name="Howarth C."/>
            <person name="Jen D."/>
            <person name="Larson L."/>
            <person name="Lewis B."/>
            <person name="Mehta T."/>
            <person name="Park D."/>
            <person name="Pearson M."/>
            <person name="Roberts A."/>
            <person name="Saif S."/>
            <person name="Shea T."/>
            <person name="Shenoy N."/>
            <person name="Sisk P."/>
            <person name="Stolte C."/>
            <person name="Sykes S."/>
            <person name="Thomson T."/>
            <person name="Walk T."/>
            <person name="White J."/>
            <person name="Yandava C."/>
            <person name="Izard J."/>
            <person name="Baranova O.V."/>
            <person name="Blanton J.M."/>
            <person name="Tanner A.C."/>
            <person name="Dewhirst F.E."/>
            <person name="Haas B."/>
            <person name="Nusbaum C."/>
            <person name="Birren B."/>
        </authorList>
    </citation>
    <scope>NUCLEOTIDE SEQUENCE [LARGE SCALE GENOMIC DNA]</scope>
    <source>
        <strain evidence="7">1-1 BBBD Race 1</strain>
    </source>
</reference>
<evidence type="ECO:0000259" key="6">
    <source>
        <dbReference type="SMART" id="SM00827"/>
    </source>
</evidence>
<organism evidence="7">
    <name type="scientific">Puccinia triticina (isolate 1-1 / race 1 (BBBD))</name>
    <name type="common">Brown leaf rust fungus</name>
    <dbReference type="NCBI Taxonomy" id="630390"/>
    <lineage>
        <taxon>Eukaryota</taxon>
        <taxon>Fungi</taxon>
        <taxon>Dikarya</taxon>
        <taxon>Basidiomycota</taxon>
        <taxon>Pucciniomycotina</taxon>
        <taxon>Pucciniomycetes</taxon>
        <taxon>Pucciniales</taxon>
        <taxon>Pucciniaceae</taxon>
        <taxon>Puccinia</taxon>
    </lineage>
</organism>
<dbReference type="VEuPathDB" id="FungiDB:PTTG_27066"/>
<dbReference type="Gene3D" id="1.20.930.70">
    <property type="match status" value="1"/>
</dbReference>
<dbReference type="Gene3D" id="3.40.366.10">
    <property type="entry name" value="Malonyl-Coenzyme A Acyl Carrier Protein, domain 2"/>
    <property type="match status" value="2"/>
</dbReference>
<evidence type="ECO:0000313" key="7">
    <source>
        <dbReference type="EMBL" id="OAV94206.1"/>
    </source>
</evidence>
<feature type="region of interest" description="Disordered" evidence="5">
    <location>
        <begin position="192"/>
        <end position="212"/>
    </location>
</feature>
<dbReference type="InterPro" id="IPR016035">
    <property type="entry name" value="Acyl_Trfase/lysoPLipase"/>
</dbReference>
<dbReference type="PANTHER" id="PTHR10982">
    <property type="entry name" value="MALONYL COA-ACYL CARRIER PROTEIN TRANSACYLASE"/>
    <property type="match status" value="1"/>
</dbReference>
<dbReference type="GO" id="GO:0005835">
    <property type="term" value="C:fatty acid synthase complex"/>
    <property type="evidence" value="ECO:0007669"/>
    <property type="project" value="InterPro"/>
</dbReference>
<feature type="domain" description="Malonyl-CoA:ACP transacylase (MAT)" evidence="6">
    <location>
        <begin position="312"/>
        <end position="711"/>
    </location>
</feature>
<dbReference type="InterPro" id="IPR013785">
    <property type="entry name" value="Aldolase_TIM"/>
</dbReference>
<dbReference type="FunFam" id="1.20.930.70:FF:000001">
    <property type="entry name" value="Fatty acid synthase beta subunit dehydratase"/>
    <property type="match status" value="1"/>
</dbReference>
<evidence type="ECO:0000256" key="3">
    <source>
        <dbReference type="ARBA" id="ARBA00022857"/>
    </source>
</evidence>
<name>A0A180GN25_PUCT1</name>
<dbReference type="InterPro" id="IPR003965">
    <property type="entry name" value="Fatty_acid_synthase"/>
</dbReference>
<dbReference type="PANTHER" id="PTHR10982:SF21">
    <property type="entry name" value="FATTY ACID SYNTHASE SUBUNIT BETA"/>
    <property type="match status" value="1"/>
</dbReference>
<evidence type="ECO:0000313" key="9">
    <source>
        <dbReference type="Proteomes" id="UP000005240"/>
    </source>
</evidence>
<proteinExistence type="predicted"/>
<sequence>MFASGGLADKRIKQRMANIPGRKRAGSAAPAAGSGVSMPQHDETFSLWPHQFRASSPSGVRRVRVHAARPACPPGKPAPRSVPHQPAFPIISSALSCARLRLPTHLSQLSTPSVPRRDSAASLATEIHRPITHHRVLMAGTGRPLILSHPPTGAHVVLEAPAELASLAEHSREAFSAWLGGQTGSPLLLQRRTEAAEDSADDDESGRPAPGGAEADVLLLAHYLLFLSTRPTDRALVPLALNHFHAHLLPGQPASDIHSAAAHHASSDEARRLVITAYYRARLSLPTPAPLPPLPVGRLWRNDEPHKKLVAVLGGQGVNETYWQELVNLHSLYAPILTPFLQAADAHLDALASSDHAHASALYKDHGIRILQWLSEPRTTPPTAYLATCAVSLPLIGLVQIAQYMVLGQAQGLTPDGLSSQLAGGVAGHSQGVVVAALIGGRLGAGKDSWPAFTRAAMHALGLLFHIGRESARAFPRTSLPPKLIAVSAETEGPPTPMLAVTGLPLDTLLTAVARVSAEFAADFSDPRPDAQVSLFNGPKAFVVTGHPRTLLGLVSLLKKSKADPGLDQSKVPFSKRLPVFSMRFLPISVPYHSHHLEGCVARILRPVAEGGIGAEESEWWESHRASLGCPVYNTETGADLRAEPGGLLQTLADLICTRPVHWAQACAFPEDTTHIIDLGLGTLSGIGSLMARTTEGKGHRMVFAGLPASGEGNKTMNEVYDAINITREEKWSQKYKIGLIKTADGRLQIDTPFSRLLSKPPLMVAGMTPCTVPADFNAAVMNAGYHVELAGGGHYNAKGLRAKIAAIQAKLEKPGLGFTLNALYINQKQWAFQFPLWLEMRKEGLPMEGFVVAAGIPSTEKAKEIIDGLREAGLKHVSFKPGSVDGIRQVVQIAAAHPDFPVICQWTGGRAGGHHSCEDFHQPLLATYASIRSQPNLVLVVGSGFGCAEDVYPYLTGAWSRDMFGVQPMPVDGILFASRMMVAKEAATSLAVKELIVQAQGVPDGQWEGTYDRETGGIITVTSELGEPIHKIATRGIKLWKEFDETVFALPRAKRAAWLKTHKEYVVRRLNADFQKPWFAEKDGQPAELGDMTYAETVDRLVRLMYVRHQSRWVDPTLRNLVGDWLRRIEERLSVVNGAPKISELQSYAELDCPSPTLQKFFARYPEARTQILASEDIVYFLSLCQRPGQKPVPFIPVLDADFGIWFKKDSLWQAEDIDAVFDQDPQRVAILQGPVAVRHSRTTEATAGAILRGIEAGLVSRLLVEEYGGDEGRVPRKDFLCPHVDGAANAHILQTATGKIACQVRAHATPGHTEHIYDIVGGLPPSLAWLETLASAGTAGREPSWLAALLRSQALVHGPEFRHNPLLSVLAPRPNQRVTVLTDQKGRPLNVKVFGGVPRPRLAPAAPLVAH</sequence>
<dbReference type="SUPFAM" id="SSF52151">
    <property type="entry name" value="FabD/lysophospholipase-like"/>
    <property type="match status" value="1"/>
</dbReference>
<evidence type="ECO:0000256" key="4">
    <source>
        <dbReference type="ARBA" id="ARBA00023002"/>
    </source>
</evidence>
<dbReference type="Gene3D" id="3.30.1120.100">
    <property type="match status" value="1"/>
</dbReference>
<dbReference type="GO" id="GO:0006633">
    <property type="term" value="P:fatty acid biosynthetic process"/>
    <property type="evidence" value="ECO:0007669"/>
    <property type="project" value="InterPro"/>
</dbReference>
<keyword evidence="4" id="KW-0560">Oxidoreductase</keyword>
<dbReference type="FunFam" id="3.20.20.70:FF:000078">
    <property type="entry name" value="Fatty acid synthase beta subunit dehydratase"/>
    <property type="match status" value="1"/>
</dbReference>
<dbReference type="InterPro" id="IPR032088">
    <property type="entry name" value="SAT"/>
</dbReference>
<evidence type="ECO:0000256" key="5">
    <source>
        <dbReference type="SAM" id="MobiDB-lite"/>
    </source>
</evidence>
<gene>
    <name evidence="7" type="ORF">PTTG_27066</name>
</gene>
<dbReference type="InterPro" id="IPR040883">
    <property type="entry name" value="FAS_meander"/>
</dbReference>
<feature type="region of interest" description="Disordered" evidence="5">
    <location>
        <begin position="16"/>
        <end position="42"/>
    </location>
</feature>
<dbReference type="Gene3D" id="1.20.1050.120">
    <property type="match status" value="1"/>
</dbReference>
<dbReference type="EnsemblFungi" id="PTTG_27066-t43_1">
    <property type="protein sequence ID" value="PTTG_27066-t43_1-p1"/>
    <property type="gene ID" value="PTTG_27066"/>
</dbReference>
<dbReference type="InterPro" id="IPR014043">
    <property type="entry name" value="Acyl_transferase_dom"/>
</dbReference>
<dbReference type="InterPro" id="IPR013565">
    <property type="entry name" value="Fas1/AflB-like_central"/>
</dbReference>
<keyword evidence="1" id="KW-0808">Transferase</keyword>
<dbReference type="SUPFAM" id="SSF51412">
    <property type="entry name" value="Inosine monophosphate dehydrogenase (IMPDH)"/>
    <property type="match status" value="1"/>
</dbReference>
<keyword evidence="3" id="KW-0521">NADP</keyword>
<dbReference type="InterPro" id="IPR001227">
    <property type="entry name" value="Ac_transferase_dom_sf"/>
</dbReference>
<evidence type="ECO:0000256" key="2">
    <source>
        <dbReference type="ARBA" id="ARBA00022801"/>
    </source>
</evidence>
<evidence type="ECO:0000256" key="1">
    <source>
        <dbReference type="ARBA" id="ARBA00022679"/>
    </source>
</evidence>
<dbReference type="EMBL" id="ADAS02000042">
    <property type="protein sequence ID" value="OAV94206.1"/>
    <property type="molecule type" value="Genomic_DNA"/>
</dbReference>
<keyword evidence="9" id="KW-1185">Reference proteome</keyword>
<dbReference type="Gene3D" id="3.20.20.70">
    <property type="entry name" value="Aldolase class I"/>
    <property type="match status" value="1"/>
</dbReference>
<dbReference type="PRINTS" id="PR01483">
    <property type="entry name" value="FASYNTHASE"/>
</dbReference>
<reference evidence="7" key="2">
    <citation type="submission" date="2016-05" db="EMBL/GenBank/DDBJ databases">
        <title>Comparative analysis highlights variable genome content of wheat rusts and divergence of the mating loci.</title>
        <authorList>
            <person name="Cuomo C.A."/>
            <person name="Bakkeren G."/>
            <person name="Szabo L."/>
            <person name="Khalil H."/>
            <person name="Joly D."/>
            <person name="Goldberg J."/>
            <person name="Young S."/>
            <person name="Zeng Q."/>
            <person name="Fellers J."/>
        </authorList>
    </citation>
    <scope>NUCLEOTIDE SEQUENCE [LARGE SCALE GENOMIC DNA]</scope>
    <source>
        <strain evidence="7">1-1 BBBD Race 1</strain>
    </source>
</reference>
<dbReference type="Pfam" id="PF08354">
    <property type="entry name" value="Fas1-AflB-like_hel"/>
    <property type="match status" value="1"/>
</dbReference>
<keyword evidence="2" id="KW-0378">Hydrolase</keyword>
<feature type="compositionally biased region" description="Low complexity" evidence="5">
    <location>
        <begin position="26"/>
        <end position="35"/>
    </location>
</feature>
<protein>
    <submittedName>
        <fullName evidence="8">PKS_AT domain-containing protein</fullName>
    </submittedName>
</protein>
<reference evidence="8" key="4">
    <citation type="submission" date="2025-05" db="UniProtKB">
        <authorList>
            <consortium name="EnsemblFungi"/>
        </authorList>
    </citation>
    <scope>IDENTIFICATION</scope>
    <source>
        <strain evidence="8">isolate 1-1 / race 1 (BBBD)</strain>
    </source>
</reference>
<evidence type="ECO:0000313" key="8">
    <source>
        <dbReference type="EnsemblFungi" id="PTTG_27066-t43_1-p1"/>
    </source>
</evidence>
<dbReference type="GO" id="GO:0016787">
    <property type="term" value="F:hydrolase activity"/>
    <property type="evidence" value="ECO:0007669"/>
    <property type="project" value="UniProtKB-KW"/>
</dbReference>
<dbReference type="GO" id="GO:0004318">
    <property type="term" value="F:enoyl-[acyl-carrier-protein] reductase (NADH) activity"/>
    <property type="evidence" value="ECO:0007669"/>
    <property type="project" value="InterPro"/>
</dbReference>
<dbReference type="Pfam" id="PF16073">
    <property type="entry name" value="SAT"/>
    <property type="match status" value="1"/>
</dbReference>
<dbReference type="Proteomes" id="UP000005240">
    <property type="component" value="Unassembled WGS sequence"/>
</dbReference>
<dbReference type="Pfam" id="PF17951">
    <property type="entry name" value="FAS_meander"/>
    <property type="match status" value="1"/>
</dbReference>
<dbReference type="STRING" id="630390.A0A180GN25"/>
<reference evidence="8 9" key="3">
    <citation type="journal article" date="2017" name="G3 (Bethesda)">
        <title>Comparative analysis highlights variable genome content of wheat rusts and divergence of the mating loci.</title>
        <authorList>
            <person name="Cuomo C.A."/>
            <person name="Bakkeren G."/>
            <person name="Khalil H.B."/>
            <person name="Panwar V."/>
            <person name="Joly D."/>
            <person name="Linning R."/>
            <person name="Sakthikumar S."/>
            <person name="Song X."/>
            <person name="Adiconis X."/>
            <person name="Fan L."/>
            <person name="Goldberg J.M."/>
            <person name="Levin J.Z."/>
            <person name="Young S."/>
            <person name="Zeng Q."/>
            <person name="Anikster Y."/>
            <person name="Bruce M."/>
            <person name="Wang M."/>
            <person name="Yin C."/>
            <person name="McCallum B."/>
            <person name="Szabo L.J."/>
            <person name="Hulbert S."/>
            <person name="Chen X."/>
            <person name="Fellers J.P."/>
        </authorList>
    </citation>
    <scope>NUCLEOTIDE SEQUENCE</scope>
    <source>
        <strain evidence="9">Isolate 1-1 / race 1 (BBBD)</strain>
        <strain evidence="8">isolate 1-1 / race 1 (BBBD)</strain>
    </source>
</reference>
<dbReference type="GO" id="GO:0004312">
    <property type="term" value="F:fatty acid synthase activity"/>
    <property type="evidence" value="ECO:0007669"/>
    <property type="project" value="InterPro"/>
</dbReference>
<dbReference type="SMART" id="SM00827">
    <property type="entry name" value="PKS_AT"/>
    <property type="match status" value="1"/>
</dbReference>
<dbReference type="GO" id="GO:0019171">
    <property type="term" value="F:(3R)-hydroxyacyl-[acyl-carrier-protein] dehydratase activity"/>
    <property type="evidence" value="ECO:0007669"/>
    <property type="project" value="InterPro"/>
</dbReference>
<dbReference type="Gene3D" id="6.20.240.10">
    <property type="match status" value="1"/>
</dbReference>
<accession>A0A180GN25</accession>
<dbReference type="OrthoDB" id="4251012at2759"/>
<dbReference type="InterPro" id="IPR050830">
    <property type="entry name" value="Fungal_FAS"/>
</dbReference>